<evidence type="ECO:0000256" key="9">
    <source>
        <dbReference type="ARBA" id="ARBA00022723"/>
    </source>
</evidence>
<comment type="caution">
    <text evidence="28">The sequence shown here is derived from an EMBL/GenBank/DDBJ whole genome shotgun (WGS) entry which is preliminary data.</text>
</comment>
<dbReference type="AlphaFoldDB" id="A0A919YK09"/>
<keyword evidence="11 26" id="KW-0067">ATP-binding</keyword>
<dbReference type="Pfam" id="PF07478">
    <property type="entry name" value="Dala_Dala_lig_C"/>
    <property type="match status" value="1"/>
</dbReference>
<feature type="active site" evidence="23">
    <location>
        <position position="16"/>
    </location>
</feature>
<evidence type="ECO:0000256" key="2">
    <source>
        <dbReference type="ARBA" id="ARBA00003921"/>
    </source>
</evidence>
<dbReference type="InterPro" id="IPR011127">
    <property type="entry name" value="Dala_Dala_lig_N"/>
</dbReference>
<dbReference type="Gene3D" id="3.40.50.20">
    <property type="match status" value="1"/>
</dbReference>
<evidence type="ECO:0000256" key="15">
    <source>
        <dbReference type="ARBA" id="ARBA00023211"/>
    </source>
</evidence>
<keyword evidence="29" id="KW-1185">Reference proteome</keyword>
<evidence type="ECO:0000259" key="27">
    <source>
        <dbReference type="PROSITE" id="PS50975"/>
    </source>
</evidence>
<keyword evidence="7 22" id="KW-0963">Cytoplasm</keyword>
<dbReference type="InterPro" id="IPR013815">
    <property type="entry name" value="ATP_grasp_subdomain_1"/>
</dbReference>
<proteinExistence type="inferred from homology"/>
<evidence type="ECO:0000256" key="25">
    <source>
        <dbReference type="PIRSR" id="PIRSR039102-3"/>
    </source>
</evidence>
<evidence type="ECO:0000256" key="11">
    <source>
        <dbReference type="ARBA" id="ARBA00022840"/>
    </source>
</evidence>
<evidence type="ECO:0000313" key="29">
    <source>
        <dbReference type="Proteomes" id="UP000683139"/>
    </source>
</evidence>
<dbReference type="SUPFAM" id="SSF52440">
    <property type="entry name" value="PreATP-grasp domain"/>
    <property type="match status" value="1"/>
</dbReference>
<organism evidence="28 29">
    <name type="scientific">Paenibacillus montaniterrae</name>
    <dbReference type="NCBI Taxonomy" id="429341"/>
    <lineage>
        <taxon>Bacteria</taxon>
        <taxon>Bacillati</taxon>
        <taxon>Bacillota</taxon>
        <taxon>Bacilli</taxon>
        <taxon>Bacillales</taxon>
        <taxon>Paenibacillaceae</taxon>
        <taxon>Paenibacillus</taxon>
    </lineage>
</organism>
<evidence type="ECO:0000256" key="26">
    <source>
        <dbReference type="PROSITE-ProRule" id="PRU00409"/>
    </source>
</evidence>
<dbReference type="NCBIfam" id="NF002378">
    <property type="entry name" value="PRK01372.1"/>
    <property type="match status" value="1"/>
</dbReference>
<comment type="cofactor">
    <cofactor evidence="1">
        <name>Mn(2+)</name>
        <dbReference type="ChEBI" id="CHEBI:29035"/>
    </cofactor>
</comment>
<dbReference type="FunFam" id="3.30.470.20:FF:000008">
    <property type="entry name" value="D-alanine--D-alanine ligase"/>
    <property type="match status" value="1"/>
</dbReference>
<dbReference type="PIRSF" id="PIRSF039102">
    <property type="entry name" value="Ddl/VanB"/>
    <property type="match status" value="1"/>
</dbReference>
<comment type="similarity">
    <text evidence="5 22">Belongs to the D-alanine--D-alanine ligase family.</text>
</comment>
<dbReference type="GO" id="GO:0008716">
    <property type="term" value="F:D-alanine-D-alanine ligase activity"/>
    <property type="evidence" value="ECO:0007669"/>
    <property type="project" value="UniProtKB-UniRule"/>
</dbReference>
<keyword evidence="13 22" id="KW-0133">Cell shape</keyword>
<evidence type="ECO:0000256" key="22">
    <source>
        <dbReference type="HAMAP-Rule" id="MF_00047"/>
    </source>
</evidence>
<feature type="active site" evidence="23">
    <location>
        <position position="322"/>
    </location>
</feature>
<dbReference type="Pfam" id="PF01820">
    <property type="entry name" value="Dala_Dala_lig_N"/>
    <property type="match status" value="1"/>
</dbReference>
<dbReference type="PROSITE" id="PS00843">
    <property type="entry name" value="DALA_DALA_LIGASE_1"/>
    <property type="match status" value="1"/>
</dbReference>
<dbReference type="GO" id="GO:0046872">
    <property type="term" value="F:metal ion binding"/>
    <property type="evidence" value="ECO:0007669"/>
    <property type="project" value="UniProtKB-KW"/>
</dbReference>
<dbReference type="GO" id="GO:0005524">
    <property type="term" value="F:ATP binding"/>
    <property type="evidence" value="ECO:0007669"/>
    <property type="project" value="UniProtKB-UniRule"/>
</dbReference>
<comment type="cofactor">
    <cofactor evidence="25">
        <name>Mg(2+)</name>
        <dbReference type="ChEBI" id="CHEBI:18420"/>
    </cofactor>
    <cofactor evidence="25">
        <name>Mn(2+)</name>
        <dbReference type="ChEBI" id="CHEBI:29035"/>
    </cofactor>
    <text evidence="25">Binds 2 magnesium or manganese ions per subunit.</text>
</comment>
<evidence type="ECO:0000256" key="18">
    <source>
        <dbReference type="ARBA" id="ARBA00060592"/>
    </source>
</evidence>
<reference evidence="28" key="1">
    <citation type="submission" date="2021-03" db="EMBL/GenBank/DDBJ databases">
        <title>Antimicrobial resistance genes in bacteria isolated from Japanese honey, and their potential for conferring macrolide and lincosamide resistance in the American foulbrood pathogen Paenibacillus larvae.</title>
        <authorList>
            <person name="Okamoto M."/>
            <person name="Kumagai M."/>
            <person name="Kanamori H."/>
            <person name="Takamatsu D."/>
        </authorList>
    </citation>
    <scope>NUCLEOTIDE SEQUENCE</scope>
    <source>
        <strain evidence="28">J40TS1</strain>
    </source>
</reference>
<evidence type="ECO:0000256" key="5">
    <source>
        <dbReference type="ARBA" id="ARBA00010871"/>
    </source>
</evidence>
<evidence type="ECO:0000256" key="23">
    <source>
        <dbReference type="PIRSR" id="PIRSR039102-1"/>
    </source>
</evidence>
<dbReference type="GO" id="GO:0009252">
    <property type="term" value="P:peptidoglycan biosynthetic process"/>
    <property type="evidence" value="ECO:0007669"/>
    <property type="project" value="UniProtKB-UniRule"/>
</dbReference>
<keyword evidence="9 25" id="KW-0479">Metal-binding</keyword>
<gene>
    <name evidence="28" type="primary">vanG_1</name>
    <name evidence="22" type="synonym">ddl</name>
    <name evidence="28" type="ORF">J40TS1_03690</name>
</gene>
<feature type="binding site" evidence="25">
    <location>
        <position position="311"/>
    </location>
    <ligand>
        <name>Mg(2+)</name>
        <dbReference type="ChEBI" id="CHEBI:18420"/>
        <label>1</label>
    </ligand>
</feature>
<dbReference type="Proteomes" id="UP000683139">
    <property type="component" value="Unassembled WGS sequence"/>
</dbReference>
<name>A0A919YK09_9BACL</name>
<evidence type="ECO:0000256" key="21">
    <source>
        <dbReference type="ARBA" id="ARBA00077154"/>
    </source>
</evidence>
<dbReference type="PANTHER" id="PTHR23132">
    <property type="entry name" value="D-ALANINE--D-ALANINE LIGASE"/>
    <property type="match status" value="1"/>
</dbReference>
<feature type="active site" evidence="23">
    <location>
        <position position="188"/>
    </location>
</feature>
<dbReference type="FunFam" id="3.30.1490.20:FF:000007">
    <property type="entry name" value="D-alanine--D-alanine ligase"/>
    <property type="match status" value="1"/>
</dbReference>
<dbReference type="SUPFAM" id="SSF56059">
    <property type="entry name" value="Glutathione synthetase ATP-binding domain-like"/>
    <property type="match status" value="1"/>
</dbReference>
<keyword evidence="10 24" id="KW-0547">Nucleotide-binding</keyword>
<feature type="domain" description="ATP-grasp" evidence="27">
    <location>
        <begin position="143"/>
        <end position="344"/>
    </location>
</feature>
<dbReference type="InterPro" id="IPR011095">
    <property type="entry name" value="Dala_Dala_lig_C"/>
</dbReference>
<keyword evidence="16 22" id="KW-0961">Cell wall biogenesis/degradation</keyword>
<comment type="function">
    <text evidence="2 22">Cell wall formation.</text>
</comment>
<comment type="subcellular location">
    <subcellularLocation>
        <location evidence="3 22">Cytoplasm</location>
    </subcellularLocation>
</comment>
<dbReference type="EC" id="6.3.2.4" evidence="6 22"/>
<comment type="pathway">
    <text evidence="18">Glycan biosynthesis.</text>
</comment>
<feature type="binding site" evidence="24">
    <location>
        <begin position="310"/>
        <end position="311"/>
    </location>
    <ligand>
        <name>ATP</name>
        <dbReference type="ChEBI" id="CHEBI:30616"/>
    </ligand>
</feature>
<evidence type="ECO:0000256" key="14">
    <source>
        <dbReference type="ARBA" id="ARBA00022984"/>
    </source>
</evidence>
<keyword evidence="12 25" id="KW-0460">Magnesium</keyword>
<evidence type="ECO:0000313" key="28">
    <source>
        <dbReference type="EMBL" id="GIP14727.1"/>
    </source>
</evidence>
<comment type="pathway">
    <text evidence="4 22">Cell wall biogenesis; peptidoglycan biosynthesis.</text>
</comment>
<dbReference type="Gene3D" id="3.30.470.20">
    <property type="entry name" value="ATP-grasp fold, B domain"/>
    <property type="match status" value="1"/>
</dbReference>
<evidence type="ECO:0000256" key="19">
    <source>
        <dbReference type="ARBA" id="ARBA00068427"/>
    </source>
</evidence>
<dbReference type="RefSeq" id="WP_213512933.1">
    <property type="nucleotide sequence ID" value="NZ_BOSE01000001.1"/>
</dbReference>
<evidence type="ECO:0000256" key="7">
    <source>
        <dbReference type="ARBA" id="ARBA00022490"/>
    </source>
</evidence>
<dbReference type="InterPro" id="IPR016185">
    <property type="entry name" value="PreATP-grasp_dom_sf"/>
</dbReference>
<evidence type="ECO:0000256" key="10">
    <source>
        <dbReference type="ARBA" id="ARBA00022741"/>
    </source>
</evidence>
<keyword evidence="14 22" id="KW-0573">Peptidoglycan synthesis</keyword>
<dbReference type="GO" id="GO:0008360">
    <property type="term" value="P:regulation of cell shape"/>
    <property type="evidence" value="ECO:0007669"/>
    <property type="project" value="UniProtKB-KW"/>
</dbReference>
<evidence type="ECO:0000256" key="13">
    <source>
        <dbReference type="ARBA" id="ARBA00022960"/>
    </source>
</evidence>
<keyword evidence="15 25" id="KW-0464">Manganese</keyword>
<dbReference type="PROSITE" id="PS50975">
    <property type="entry name" value="ATP_GRASP"/>
    <property type="match status" value="1"/>
</dbReference>
<dbReference type="NCBIfam" id="TIGR01205">
    <property type="entry name" value="D_ala_D_alaTIGR"/>
    <property type="match status" value="1"/>
</dbReference>
<feature type="binding site" evidence="24">
    <location>
        <begin position="218"/>
        <end position="225"/>
    </location>
    <ligand>
        <name>ATP</name>
        <dbReference type="ChEBI" id="CHEBI:30616"/>
    </ligand>
</feature>
<keyword evidence="8 22" id="KW-0436">Ligase</keyword>
<evidence type="ECO:0000256" key="4">
    <source>
        <dbReference type="ARBA" id="ARBA00004752"/>
    </source>
</evidence>
<dbReference type="Gene3D" id="3.30.1490.20">
    <property type="entry name" value="ATP-grasp fold, A domain"/>
    <property type="match status" value="1"/>
</dbReference>
<comment type="catalytic activity">
    <reaction evidence="17 22">
        <text>2 D-alanine + ATP = D-alanyl-D-alanine + ADP + phosphate + H(+)</text>
        <dbReference type="Rhea" id="RHEA:11224"/>
        <dbReference type="ChEBI" id="CHEBI:15378"/>
        <dbReference type="ChEBI" id="CHEBI:30616"/>
        <dbReference type="ChEBI" id="CHEBI:43474"/>
        <dbReference type="ChEBI" id="CHEBI:57416"/>
        <dbReference type="ChEBI" id="CHEBI:57822"/>
        <dbReference type="ChEBI" id="CHEBI:456216"/>
        <dbReference type="EC" id="6.3.2.4"/>
    </reaction>
</comment>
<dbReference type="PROSITE" id="PS00844">
    <property type="entry name" value="DALA_DALA_LIGASE_2"/>
    <property type="match status" value="1"/>
</dbReference>
<dbReference type="InterPro" id="IPR011761">
    <property type="entry name" value="ATP-grasp"/>
</dbReference>
<dbReference type="GO" id="GO:0071555">
    <property type="term" value="P:cell wall organization"/>
    <property type="evidence" value="ECO:0007669"/>
    <property type="project" value="UniProtKB-KW"/>
</dbReference>
<dbReference type="PANTHER" id="PTHR23132:SF25">
    <property type="entry name" value="D-ALANINE--D-ALANINE LIGASE A"/>
    <property type="match status" value="1"/>
</dbReference>
<feature type="binding site" evidence="25">
    <location>
        <position position="298"/>
    </location>
    <ligand>
        <name>Mg(2+)</name>
        <dbReference type="ChEBI" id="CHEBI:18420"/>
        <label>1</label>
    </ligand>
</feature>
<evidence type="ECO:0000256" key="12">
    <source>
        <dbReference type="ARBA" id="ARBA00022842"/>
    </source>
</evidence>
<feature type="binding site" evidence="24">
    <location>
        <begin position="180"/>
        <end position="182"/>
    </location>
    <ligand>
        <name>ATP</name>
        <dbReference type="ChEBI" id="CHEBI:30616"/>
    </ligand>
</feature>
<sequence>MNKQTIAILFGGRSGEYDVSLNSAAAVIEHLDTAKYELVLIGITREGNWLRYGGSIEDIRLDRWHEHPSCTPSFFSPSRDVKGLVELAGTEFRITPVDVVFPVLHGKYGEDGTLQGLLELAGIPFVGCGMLCSALCMDKELAHKLVQTAGIETPRSLTLYKGESMEESLSVAQQLGFPLFVKPARSGSSLGIAKVYSMEQLAAGIENAFAHDSKVVVEQNIEGFEVGCAVLGNSDPMIGVIDEIELQADFFDYAEKYTLAHSTIHLPARIDDHTASKVKETARAIYEVLGCKGFARVDMFITADGRIVFNEVNTIPGFTASSRYPNMLRASGLAYGQILDRLIELAAEEWAGA</sequence>
<protein>
    <recommendedName>
        <fullName evidence="19 22">D-alanine--D-alanine ligase</fullName>
        <ecNumber evidence="6 22">6.3.2.4</ecNumber>
    </recommendedName>
    <alternativeName>
        <fullName evidence="21 22">D-Ala-D-Ala ligase</fullName>
    </alternativeName>
    <alternativeName>
        <fullName evidence="20 22">D-alanylalanine synthetase</fullName>
    </alternativeName>
</protein>
<evidence type="ECO:0000256" key="1">
    <source>
        <dbReference type="ARBA" id="ARBA00001936"/>
    </source>
</evidence>
<dbReference type="NCBIfam" id="NF002528">
    <property type="entry name" value="PRK01966.1-4"/>
    <property type="match status" value="1"/>
</dbReference>
<dbReference type="GO" id="GO:0005829">
    <property type="term" value="C:cytosol"/>
    <property type="evidence" value="ECO:0007669"/>
    <property type="project" value="TreeGrafter"/>
</dbReference>
<dbReference type="InterPro" id="IPR005905">
    <property type="entry name" value="D_ala_D_ala"/>
</dbReference>
<evidence type="ECO:0000256" key="24">
    <source>
        <dbReference type="PIRSR" id="PIRSR039102-2"/>
    </source>
</evidence>
<dbReference type="InterPro" id="IPR000291">
    <property type="entry name" value="D-Ala_lig_Van_CS"/>
</dbReference>
<evidence type="ECO:0000256" key="8">
    <source>
        <dbReference type="ARBA" id="ARBA00022598"/>
    </source>
</evidence>
<evidence type="ECO:0000256" key="17">
    <source>
        <dbReference type="ARBA" id="ARBA00047614"/>
    </source>
</evidence>
<evidence type="ECO:0000256" key="6">
    <source>
        <dbReference type="ARBA" id="ARBA00012216"/>
    </source>
</evidence>
<dbReference type="EMBL" id="BOSE01000001">
    <property type="protein sequence ID" value="GIP14727.1"/>
    <property type="molecule type" value="Genomic_DNA"/>
</dbReference>
<feature type="binding site" evidence="24">
    <location>
        <position position="139"/>
    </location>
    <ligand>
        <name>ATP</name>
        <dbReference type="ChEBI" id="CHEBI:30616"/>
    </ligand>
</feature>
<feature type="binding site" evidence="25">
    <location>
        <position position="311"/>
    </location>
    <ligand>
        <name>Mg(2+)</name>
        <dbReference type="ChEBI" id="CHEBI:18420"/>
        <label>2</label>
    </ligand>
</feature>
<evidence type="ECO:0000256" key="20">
    <source>
        <dbReference type="ARBA" id="ARBA00076288"/>
    </source>
</evidence>
<evidence type="ECO:0000256" key="3">
    <source>
        <dbReference type="ARBA" id="ARBA00004496"/>
    </source>
</evidence>
<dbReference type="HAMAP" id="MF_00047">
    <property type="entry name" value="Dala_Dala_lig"/>
    <property type="match status" value="1"/>
</dbReference>
<evidence type="ECO:0000256" key="16">
    <source>
        <dbReference type="ARBA" id="ARBA00023316"/>
    </source>
</evidence>
<feature type="binding site" evidence="24">
    <location>
        <begin position="188"/>
        <end position="189"/>
    </location>
    <ligand>
        <name>ATP</name>
        <dbReference type="ChEBI" id="CHEBI:30616"/>
    </ligand>
</feature>
<dbReference type="NCBIfam" id="NF000091">
    <property type="entry name" value="D_ala_D_ser_VanG"/>
    <property type="match status" value="1"/>
</dbReference>
<feature type="binding site" evidence="25">
    <location>
        <position position="313"/>
    </location>
    <ligand>
        <name>Mg(2+)</name>
        <dbReference type="ChEBI" id="CHEBI:18420"/>
        <label>2</label>
    </ligand>
</feature>
<accession>A0A919YK09</accession>